<evidence type="ECO:0000313" key="3">
    <source>
        <dbReference type="Proteomes" id="UP000002139"/>
    </source>
</evidence>
<gene>
    <name evidence="2" type="ordered locus">sce4425</name>
</gene>
<feature type="compositionally biased region" description="Pro residues" evidence="1">
    <location>
        <begin position="68"/>
        <end position="94"/>
    </location>
</feature>
<keyword evidence="3" id="KW-1185">Reference proteome</keyword>
<dbReference type="STRING" id="448385.sce4425"/>
<name>A9F3J4_SORC5</name>
<dbReference type="Proteomes" id="UP000002139">
    <property type="component" value="Chromosome"/>
</dbReference>
<dbReference type="EMBL" id="AM746676">
    <property type="protein sequence ID" value="CAN94588.1"/>
    <property type="molecule type" value="Genomic_DNA"/>
</dbReference>
<accession>A9F3J4</accession>
<feature type="region of interest" description="Disordered" evidence="1">
    <location>
        <begin position="64"/>
        <end position="98"/>
    </location>
</feature>
<dbReference type="KEGG" id="scl:sce4425"/>
<feature type="region of interest" description="Disordered" evidence="1">
    <location>
        <begin position="1"/>
        <end position="30"/>
    </location>
</feature>
<proteinExistence type="predicted"/>
<evidence type="ECO:0000256" key="1">
    <source>
        <dbReference type="SAM" id="MobiDB-lite"/>
    </source>
</evidence>
<sequence>MTAPEQPPGAVSLPRGADRALGRKLSPPSRSLLAVPGPVLQRSGAMFFRRLPTLALGAAAALAAACSSPPPPQPVAPPPTVTAAPPPPPPPAPKPCKALDEQCQAEASTRAKIAQSSLVFTPAKGWTYAQAESATIAQAEDEGPAFATAQIDAGEGKQAIEKRDAALEALAREINVTLPKKKVNWKKPDDIKDVAGRKIGLWQKEGATRGARKGPLLIFGDTGKDGEIVLGLGFVPEDDNSGADETILQSIESISVAAE</sequence>
<dbReference type="HOGENOM" id="CLU_093852_0_0_7"/>
<reference evidence="2 3" key="1">
    <citation type="journal article" date="2007" name="Nat. Biotechnol.">
        <title>Complete genome sequence of the myxobacterium Sorangium cellulosum.</title>
        <authorList>
            <person name="Schneiker S."/>
            <person name="Perlova O."/>
            <person name="Kaiser O."/>
            <person name="Gerth K."/>
            <person name="Alici A."/>
            <person name="Altmeyer M.O."/>
            <person name="Bartels D."/>
            <person name="Bekel T."/>
            <person name="Beyer S."/>
            <person name="Bode E."/>
            <person name="Bode H.B."/>
            <person name="Bolten C.J."/>
            <person name="Choudhuri J.V."/>
            <person name="Doss S."/>
            <person name="Elnakady Y.A."/>
            <person name="Frank B."/>
            <person name="Gaigalat L."/>
            <person name="Goesmann A."/>
            <person name="Groeger C."/>
            <person name="Gross F."/>
            <person name="Jelsbak L."/>
            <person name="Jelsbak L."/>
            <person name="Kalinowski J."/>
            <person name="Kegler C."/>
            <person name="Knauber T."/>
            <person name="Konietzny S."/>
            <person name="Kopp M."/>
            <person name="Krause L."/>
            <person name="Krug D."/>
            <person name="Linke B."/>
            <person name="Mahmud T."/>
            <person name="Martinez-Arias R."/>
            <person name="McHardy A.C."/>
            <person name="Merai M."/>
            <person name="Meyer F."/>
            <person name="Mormann S."/>
            <person name="Munoz-Dorado J."/>
            <person name="Perez J."/>
            <person name="Pradella S."/>
            <person name="Rachid S."/>
            <person name="Raddatz G."/>
            <person name="Rosenau F."/>
            <person name="Rueckert C."/>
            <person name="Sasse F."/>
            <person name="Scharfe M."/>
            <person name="Schuster S.C."/>
            <person name="Suen G."/>
            <person name="Treuner-Lange A."/>
            <person name="Velicer G.J."/>
            <person name="Vorholter F.-J."/>
            <person name="Weissman K.J."/>
            <person name="Welch R.D."/>
            <person name="Wenzel S.C."/>
            <person name="Whitworth D.E."/>
            <person name="Wilhelm S."/>
            <person name="Wittmann C."/>
            <person name="Bloecker H."/>
            <person name="Puehler A."/>
            <person name="Mueller R."/>
        </authorList>
    </citation>
    <scope>NUCLEOTIDE SEQUENCE [LARGE SCALE GENOMIC DNA]</scope>
    <source>
        <strain evidence="3">So ce56</strain>
    </source>
</reference>
<dbReference type="AlphaFoldDB" id="A9F3J4"/>
<protein>
    <submittedName>
        <fullName evidence="2">Uncharacterized protein</fullName>
    </submittedName>
</protein>
<organism evidence="2 3">
    <name type="scientific">Sorangium cellulosum (strain So ce56)</name>
    <name type="common">Polyangium cellulosum (strain So ce56)</name>
    <dbReference type="NCBI Taxonomy" id="448385"/>
    <lineage>
        <taxon>Bacteria</taxon>
        <taxon>Pseudomonadati</taxon>
        <taxon>Myxococcota</taxon>
        <taxon>Polyangia</taxon>
        <taxon>Polyangiales</taxon>
        <taxon>Polyangiaceae</taxon>
        <taxon>Sorangium</taxon>
    </lineage>
</organism>
<evidence type="ECO:0000313" key="2">
    <source>
        <dbReference type="EMBL" id="CAN94588.1"/>
    </source>
</evidence>